<evidence type="ECO:0000313" key="1">
    <source>
        <dbReference type="EMBL" id="CAG6746276.1"/>
    </source>
</evidence>
<sequence length="112" mass="13468">MAIIVENAKTMFTVETMFIVETINSNYNDYHIFVGLLHYIYYVFRFECPIRFERRCDVSFFSNAKKQLWYFYQELCTVVLQKLNILIGKMCLFIISLKLGVNKNNINKVFFF</sequence>
<protein>
    <submittedName>
        <fullName evidence="1">Uncharacterized protein</fullName>
    </submittedName>
</protein>
<reference evidence="1" key="1">
    <citation type="submission" date="2021-05" db="EMBL/GenBank/DDBJ databases">
        <authorList>
            <person name="Alioto T."/>
            <person name="Alioto T."/>
            <person name="Gomez Garrido J."/>
        </authorList>
    </citation>
    <scope>NUCLEOTIDE SEQUENCE</scope>
</reference>
<proteinExistence type="predicted"/>
<dbReference type="AlphaFoldDB" id="A0A8D9EA97"/>
<dbReference type="EMBL" id="HBUF01508901">
    <property type="protein sequence ID" value="CAG6746276.1"/>
    <property type="molecule type" value="Transcribed_RNA"/>
</dbReference>
<name>A0A8D9EA97_9HEMI</name>
<accession>A0A8D9EA97</accession>
<organism evidence="1">
    <name type="scientific">Cacopsylla melanoneura</name>
    <dbReference type="NCBI Taxonomy" id="428564"/>
    <lineage>
        <taxon>Eukaryota</taxon>
        <taxon>Metazoa</taxon>
        <taxon>Ecdysozoa</taxon>
        <taxon>Arthropoda</taxon>
        <taxon>Hexapoda</taxon>
        <taxon>Insecta</taxon>
        <taxon>Pterygota</taxon>
        <taxon>Neoptera</taxon>
        <taxon>Paraneoptera</taxon>
        <taxon>Hemiptera</taxon>
        <taxon>Sternorrhyncha</taxon>
        <taxon>Psylloidea</taxon>
        <taxon>Psyllidae</taxon>
        <taxon>Psyllinae</taxon>
        <taxon>Cacopsylla</taxon>
    </lineage>
</organism>